<comment type="caution">
    <text evidence="8">The sequence shown here is derived from an EMBL/GenBank/DDBJ whole genome shotgun (WGS) entry which is preliminary data.</text>
</comment>
<keyword evidence="9" id="KW-1185">Reference proteome</keyword>
<keyword evidence="4 7" id="KW-0812">Transmembrane</keyword>
<dbReference type="AlphaFoldDB" id="A0A2V1KB34"/>
<keyword evidence="3" id="KW-1003">Cell membrane</keyword>
<keyword evidence="5 7" id="KW-1133">Transmembrane helix</keyword>
<comment type="similarity">
    <text evidence="2">Belongs to the CPA3 antiporters (TC 2.A.63) subunit E family.</text>
</comment>
<dbReference type="Proteomes" id="UP000245283">
    <property type="component" value="Unassembled WGS sequence"/>
</dbReference>
<gene>
    <name evidence="8" type="ORF">DD236_08790</name>
</gene>
<dbReference type="InterPro" id="IPR002758">
    <property type="entry name" value="Cation_antiport_E"/>
</dbReference>
<feature type="transmembrane region" description="Helical" evidence="7">
    <location>
        <begin position="44"/>
        <end position="63"/>
    </location>
</feature>
<organism evidence="8 9">
    <name type="scientific">Ancrocorticia populi</name>
    <dbReference type="NCBI Taxonomy" id="2175228"/>
    <lineage>
        <taxon>Bacteria</taxon>
        <taxon>Bacillati</taxon>
        <taxon>Actinomycetota</taxon>
        <taxon>Actinomycetes</taxon>
        <taxon>Actinomycetales</taxon>
        <taxon>Actinomycetaceae</taxon>
        <taxon>Ancrocorticia</taxon>
    </lineage>
</organism>
<evidence type="ECO:0000256" key="3">
    <source>
        <dbReference type="ARBA" id="ARBA00022475"/>
    </source>
</evidence>
<keyword evidence="6 7" id="KW-0472">Membrane</keyword>
<evidence type="ECO:0000256" key="4">
    <source>
        <dbReference type="ARBA" id="ARBA00022692"/>
    </source>
</evidence>
<evidence type="ECO:0000256" key="2">
    <source>
        <dbReference type="ARBA" id="ARBA00006228"/>
    </source>
</evidence>
<dbReference type="GO" id="GO:0008324">
    <property type="term" value="F:monoatomic cation transmembrane transporter activity"/>
    <property type="evidence" value="ECO:0007669"/>
    <property type="project" value="InterPro"/>
</dbReference>
<feature type="transmembrane region" description="Helical" evidence="7">
    <location>
        <begin position="75"/>
        <end position="98"/>
    </location>
</feature>
<evidence type="ECO:0000256" key="1">
    <source>
        <dbReference type="ARBA" id="ARBA00004651"/>
    </source>
</evidence>
<protein>
    <submittedName>
        <fullName evidence="8">Na+/H+ antiporter subunit E</fullName>
    </submittedName>
</protein>
<dbReference type="GO" id="GO:0005886">
    <property type="term" value="C:plasma membrane"/>
    <property type="evidence" value="ECO:0007669"/>
    <property type="project" value="UniProtKB-SubCell"/>
</dbReference>
<accession>A0A2V1KB34</accession>
<evidence type="ECO:0000256" key="5">
    <source>
        <dbReference type="ARBA" id="ARBA00022989"/>
    </source>
</evidence>
<evidence type="ECO:0000313" key="8">
    <source>
        <dbReference type="EMBL" id="PWF26161.1"/>
    </source>
</evidence>
<proteinExistence type="inferred from homology"/>
<dbReference type="Pfam" id="PF01899">
    <property type="entry name" value="MNHE"/>
    <property type="match status" value="1"/>
</dbReference>
<evidence type="ECO:0000256" key="6">
    <source>
        <dbReference type="ARBA" id="ARBA00023136"/>
    </source>
</evidence>
<dbReference type="NCBIfam" id="NF006521">
    <property type="entry name" value="PRK08965.1-5"/>
    <property type="match status" value="1"/>
</dbReference>
<dbReference type="EMBL" id="QETB01000004">
    <property type="protein sequence ID" value="PWF26161.1"/>
    <property type="molecule type" value="Genomic_DNA"/>
</dbReference>
<dbReference type="RefSeq" id="WP_109093988.1">
    <property type="nucleotide sequence ID" value="NZ_CAMELQ010000070.1"/>
</dbReference>
<comment type="subcellular location">
    <subcellularLocation>
        <location evidence="1">Cell membrane</location>
        <topology evidence="1">Multi-pass membrane protein</topology>
    </subcellularLocation>
</comment>
<sequence>MSRSSDAIRVATQRPGRFPHASLGTLLWCTVVWVMLWGEVTPGNIISGFVLALAITSLAPFPAMRFDGRFRPRALVILATHFLYDLVVSSTQQAFFIIRRKKPRAAIIRVQLRSESDMYLTMTAGMSAVVPGTVPVEADAATGTLYIHVFDIGLAGGVSAAHAAILDLEERILRTFASRDELIRAGLVPGPTKKSGLLPMPFAPVYEPEEED</sequence>
<feature type="transmembrane region" description="Helical" evidence="7">
    <location>
        <begin position="21"/>
        <end position="38"/>
    </location>
</feature>
<dbReference type="PANTHER" id="PTHR34584">
    <property type="entry name" value="NA(+)/H(+) ANTIPORTER SUBUNIT E1"/>
    <property type="match status" value="1"/>
</dbReference>
<evidence type="ECO:0000256" key="7">
    <source>
        <dbReference type="SAM" id="Phobius"/>
    </source>
</evidence>
<dbReference type="PANTHER" id="PTHR34584:SF1">
    <property type="entry name" value="NA(+)_H(+) ANTIPORTER SUBUNIT E1"/>
    <property type="match status" value="1"/>
</dbReference>
<evidence type="ECO:0000313" key="9">
    <source>
        <dbReference type="Proteomes" id="UP000245283"/>
    </source>
</evidence>
<reference evidence="9" key="1">
    <citation type="submission" date="2018-05" db="EMBL/GenBank/DDBJ databases">
        <authorList>
            <person name="Li Y."/>
        </authorList>
    </citation>
    <scope>NUCLEOTIDE SEQUENCE [LARGE SCALE GENOMIC DNA]</scope>
    <source>
        <strain evidence="9">sk1b4</strain>
    </source>
</reference>
<name>A0A2V1KB34_9ACTO</name>
<dbReference type="OrthoDB" id="3556991at2"/>